<evidence type="ECO:0000313" key="2">
    <source>
        <dbReference type="EMBL" id="QSQ23733.1"/>
    </source>
</evidence>
<sequence>MDPEDRILRAATFTPEDVDAATQKLSAPTRAIFRKLLQRNPAERYASALALQEDMTKVLQERGNYDGTKAAQEIRRALQRAGEALAADEDGAESAFSQDDITTEPAPA</sequence>
<evidence type="ECO:0000313" key="3">
    <source>
        <dbReference type="Proteomes" id="UP000662747"/>
    </source>
</evidence>
<reference evidence="2 3" key="1">
    <citation type="submission" date="2021-02" db="EMBL/GenBank/DDBJ databases">
        <title>De Novo genome assembly of isolated myxobacteria.</title>
        <authorList>
            <person name="Stevens D.C."/>
        </authorList>
    </citation>
    <scope>NUCLEOTIDE SEQUENCE [LARGE SCALE GENOMIC DNA]</scope>
    <source>
        <strain evidence="3">SCPEA02</strain>
    </source>
</reference>
<dbReference type="RefSeq" id="WP_206725304.1">
    <property type="nucleotide sequence ID" value="NZ_CP071090.1"/>
</dbReference>
<proteinExistence type="predicted"/>
<name>A0ABX7NYE3_9BACT</name>
<accession>A0ABX7NYE3</accession>
<evidence type="ECO:0008006" key="4">
    <source>
        <dbReference type="Google" id="ProtNLM"/>
    </source>
</evidence>
<gene>
    <name evidence="2" type="ORF">JY651_01735</name>
</gene>
<dbReference type="EMBL" id="CP071090">
    <property type="protein sequence ID" value="QSQ23733.1"/>
    <property type="molecule type" value="Genomic_DNA"/>
</dbReference>
<feature type="region of interest" description="Disordered" evidence="1">
    <location>
        <begin position="81"/>
        <end position="108"/>
    </location>
</feature>
<protein>
    <recommendedName>
        <fullName evidence="4">Serine/threonine protein kinase</fullName>
    </recommendedName>
</protein>
<evidence type="ECO:0000256" key="1">
    <source>
        <dbReference type="SAM" id="MobiDB-lite"/>
    </source>
</evidence>
<keyword evidence="3" id="KW-1185">Reference proteome</keyword>
<dbReference type="Proteomes" id="UP000662747">
    <property type="component" value="Chromosome"/>
</dbReference>
<organism evidence="2 3">
    <name type="scientific">Pyxidicoccus parkwayensis</name>
    <dbReference type="NCBI Taxonomy" id="2813578"/>
    <lineage>
        <taxon>Bacteria</taxon>
        <taxon>Pseudomonadati</taxon>
        <taxon>Myxococcota</taxon>
        <taxon>Myxococcia</taxon>
        <taxon>Myxococcales</taxon>
        <taxon>Cystobacterineae</taxon>
        <taxon>Myxococcaceae</taxon>
        <taxon>Pyxidicoccus</taxon>
    </lineage>
</organism>